<keyword evidence="1" id="KW-0812">Transmembrane</keyword>
<keyword evidence="1" id="KW-0472">Membrane</keyword>
<evidence type="ECO:0000313" key="4">
    <source>
        <dbReference type="Proteomes" id="UP000683360"/>
    </source>
</evidence>
<dbReference type="InterPro" id="IPR002889">
    <property type="entry name" value="WSC_carb-bd"/>
</dbReference>
<dbReference type="AlphaFoldDB" id="A0A8S3T470"/>
<dbReference type="Pfam" id="PF01822">
    <property type="entry name" value="WSC"/>
    <property type="match status" value="1"/>
</dbReference>
<proteinExistence type="predicted"/>
<feature type="domain" description="WSC" evidence="2">
    <location>
        <begin position="25"/>
        <end position="120"/>
    </location>
</feature>
<feature type="transmembrane region" description="Helical" evidence="1">
    <location>
        <begin position="361"/>
        <end position="380"/>
    </location>
</feature>
<protein>
    <recommendedName>
        <fullName evidence="2">WSC domain-containing protein</fullName>
    </recommendedName>
</protein>
<reference evidence="3" key="1">
    <citation type="submission" date="2021-03" db="EMBL/GenBank/DDBJ databases">
        <authorList>
            <person name="Bekaert M."/>
        </authorList>
    </citation>
    <scope>NUCLEOTIDE SEQUENCE</scope>
</reference>
<accession>A0A8S3T470</accession>
<comment type="caution">
    <text evidence="3">The sequence shown here is derived from an EMBL/GenBank/DDBJ whole genome shotgun (WGS) entry which is preliminary data.</text>
</comment>
<evidence type="ECO:0000256" key="1">
    <source>
        <dbReference type="SAM" id="Phobius"/>
    </source>
</evidence>
<name>A0A8S3T470_MYTED</name>
<evidence type="ECO:0000313" key="3">
    <source>
        <dbReference type="EMBL" id="CAG2228675.1"/>
    </source>
</evidence>
<organism evidence="3 4">
    <name type="scientific">Mytilus edulis</name>
    <name type="common">Blue mussel</name>
    <dbReference type="NCBI Taxonomy" id="6550"/>
    <lineage>
        <taxon>Eukaryota</taxon>
        <taxon>Metazoa</taxon>
        <taxon>Spiralia</taxon>
        <taxon>Lophotrochozoa</taxon>
        <taxon>Mollusca</taxon>
        <taxon>Bivalvia</taxon>
        <taxon>Autobranchia</taxon>
        <taxon>Pteriomorphia</taxon>
        <taxon>Mytilida</taxon>
        <taxon>Mytiloidea</taxon>
        <taxon>Mytilidae</taxon>
        <taxon>Mytilinae</taxon>
        <taxon>Mytilus</taxon>
    </lineage>
</organism>
<dbReference type="OrthoDB" id="6128639at2759"/>
<gene>
    <name evidence="3" type="ORF">MEDL_41557</name>
</gene>
<evidence type="ECO:0000259" key="2">
    <source>
        <dbReference type="PROSITE" id="PS51212"/>
    </source>
</evidence>
<dbReference type="PROSITE" id="PS51212">
    <property type="entry name" value="WSC"/>
    <property type="match status" value="1"/>
</dbReference>
<sequence length="395" mass="43141">MMQTFILTYLTYEFLSGFHTYCVEGFTVLGCWADDNNGMTAFQSLASTEPTTVSCLERCRNLDYNFAASKLDALGTFECYCGNYIQFTTKVPALACGFPCPITVTDACGRIKRIAVYNIQGESLPIVLPVLEPATEVSTSPVQRTTEVSTSQVKPTTEVSTSTVDPITEVFKSTVQPTTRLSTSTVEPTTFVATSTIEKLSTTSAVIDLTSIDDDKTTTVSIGSEKTSPTTTFVQSTEISTKVAELPVSTSAKSTSLKETISTHITKSSSSISTTAVETVSFSSNFKNPSISNQMQCMCPCESVSSKWNFLANMNMSIAELKIYLNDYLDELKQNLTIDKTKTSDYINTKISAPDDRKSSVSIGLFGLFLVGIPIAFILYSDAMRFAMQIQKRKL</sequence>
<dbReference type="EMBL" id="CAJPWZ010001999">
    <property type="protein sequence ID" value="CAG2228675.1"/>
    <property type="molecule type" value="Genomic_DNA"/>
</dbReference>
<keyword evidence="4" id="KW-1185">Reference proteome</keyword>
<dbReference type="Proteomes" id="UP000683360">
    <property type="component" value="Unassembled WGS sequence"/>
</dbReference>
<keyword evidence="1" id="KW-1133">Transmembrane helix</keyword>